<feature type="domain" description="Topo IA-type catalytic" evidence="11">
    <location>
        <begin position="157"/>
        <end position="595"/>
    </location>
</feature>
<dbReference type="Pfam" id="PF13342">
    <property type="entry name" value="Toprim_Crpt"/>
    <property type="match status" value="1"/>
</dbReference>
<dbReference type="InterPro" id="IPR006171">
    <property type="entry name" value="TOPRIM_dom"/>
</dbReference>
<dbReference type="InterPro" id="IPR000380">
    <property type="entry name" value="Topo_IA"/>
</dbReference>
<dbReference type="SMART" id="SM00437">
    <property type="entry name" value="TOP1Ac"/>
    <property type="match status" value="1"/>
</dbReference>
<dbReference type="InterPro" id="IPR003602">
    <property type="entry name" value="Topo_IA_DNA-bd_dom"/>
</dbReference>
<dbReference type="InterPro" id="IPR013825">
    <property type="entry name" value="Topo_IA_cen_sub2"/>
</dbReference>
<sequence length="705" mass="81264">MKTVIFAEKPSQARDYANALGISHKKDGYIEGVNPMFDGGVIITWGFGHLVELKLPKDYSNPINNWDLKNLPYRPNPFEYKVSEGKSKQFNIVKSLFKDADILINATDIDREGSNIFYSTLKLTGVKNKTIKRLWINSLVEKEIKKGFQQLQNNHQDYQNYQEAYARQTSDYLIGMNLSPVYSKIFQLQGVQDVFSIGRVQTPTLYMIYERYLAIENFKPETFYEIFGEFESKNGCYKGKAKIKTTDKQEIINLGEKHNLKDAKEGIITKLETQEKRTSSPKLHSLSTLQSKINKQYKYSPEKTKNIVQSLYEKKILSYPRTDCNYITSEEYLYLKENLQSLMNVYNKHFSIVYDKPRARYVNNEKVKEHYAIIPTSQIPTPQNIEKLSQDEKYVLDEVVSTTLSMFANDYVYDETKIETNVNQLIFYTTGHTEIQKGWKILFKHKGNEKSPEQQLPKLIKNECVKASIYSKKGITQSPKLYTEGQLITLMKSCGKYLDDEEAEILKEIQGIGTEATRDGIIQSLKNKNYIKIEKNKVHITAKGILLCKAVKGSLLASATMTAAWEKRLKLIGQGQANTDNFIDITMKFIDKEIKAYQEKCEDKSIINQSNIVAKDNKFGECPNCTDGQLIDKNKIISCTNCEQVFFKNFYQKKLTDKQIQELIFNGKTAKKLKLKNKAGKTYEAYLILTEDKKTGTKRYNISFD</sequence>
<dbReference type="GO" id="GO:0006265">
    <property type="term" value="P:DNA topological change"/>
    <property type="evidence" value="ECO:0007669"/>
    <property type="project" value="InterPro"/>
</dbReference>
<dbReference type="PROSITE" id="PS52039">
    <property type="entry name" value="TOPO_IA_2"/>
    <property type="match status" value="1"/>
</dbReference>
<dbReference type="GO" id="GO:0043597">
    <property type="term" value="C:cytoplasmic replication fork"/>
    <property type="evidence" value="ECO:0007669"/>
    <property type="project" value="TreeGrafter"/>
</dbReference>
<protein>
    <recommendedName>
        <fullName evidence="3">DNA topoisomerase</fullName>
        <ecNumber evidence="3">5.6.2.1</ecNumber>
    </recommendedName>
    <alternativeName>
        <fullName evidence="10">Omega-protein</fullName>
    </alternativeName>
    <alternativeName>
        <fullName evidence="9">Relaxing enzyme</fullName>
    </alternativeName>
    <alternativeName>
        <fullName evidence="7">Swivelase</fullName>
    </alternativeName>
    <alternativeName>
        <fullName evidence="8">Untwisting enzyme</fullName>
    </alternativeName>
</protein>
<dbReference type="Pfam" id="PF01751">
    <property type="entry name" value="Toprim"/>
    <property type="match status" value="1"/>
</dbReference>
<evidence type="ECO:0000256" key="10">
    <source>
        <dbReference type="ARBA" id="ARBA00032877"/>
    </source>
</evidence>
<comment type="similarity">
    <text evidence="2">Belongs to the type IA topoisomerase family.</text>
</comment>
<dbReference type="GO" id="GO:0003677">
    <property type="term" value="F:DNA binding"/>
    <property type="evidence" value="ECO:0007669"/>
    <property type="project" value="UniProtKB-KW"/>
</dbReference>
<dbReference type="SMART" id="SM00436">
    <property type="entry name" value="TOP1Bc"/>
    <property type="match status" value="1"/>
</dbReference>
<dbReference type="SMART" id="SM00493">
    <property type="entry name" value="TOPRIM"/>
    <property type="match status" value="1"/>
</dbReference>
<evidence type="ECO:0000256" key="3">
    <source>
        <dbReference type="ARBA" id="ARBA00012891"/>
    </source>
</evidence>
<keyword evidence="5" id="KW-0238">DNA-binding</keyword>
<dbReference type="GO" id="GO:0006281">
    <property type="term" value="P:DNA repair"/>
    <property type="evidence" value="ECO:0007669"/>
    <property type="project" value="TreeGrafter"/>
</dbReference>
<proteinExistence type="inferred from homology"/>
<name>A0A0A0R6F2_STAAU</name>
<dbReference type="EMBL" id="KF831355">
    <property type="protein sequence ID" value="AIU96693.1"/>
    <property type="molecule type" value="Genomic_DNA"/>
</dbReference>
<dbReference type="InterPro" id="IPR013497">
    <property type="entry name" value="Topo_IA_cen"/>
</dbReference>
<keyword evidence="4" id="KW-0799">Topoisomerase</keyword>
<evidence type="ECO:0000256" key="6">
    <source>
        <dbReference type="ARBA" id="ARBA00023235"/>
    </source>
</evidence>
<organism evidence="12">
    <name type="scientific">Staphylococcus aureus</name>
    <dbReference type="NCBI Taxonomy" id="1280"/>
    <lineage>
        <taxon>Bacteria</taxon>
        <taxon>Bacillati</taxon>
        <taxon>Bacillota</taxon>
        <taxon>Bacilli</taxon>
        <taxon>Bacillales</taxon>
        <taxon>Staphylococcaceae</taxon>
        <taxon>Staphylococcus</taxon>
    </lineage>
</organism>
<dbReference type="Gene3D" id="2.70.20.10">
    <property type="entry name" value="Topoisomerase I, domain 3"/>
    <property type="match status" value="1"/>
</dbReference>
<dbReference type="Pfam" id="PF01131">
    <property type="entry name" value="Topoisom_bac"/>
    <property type="match status" value="1"/>
</dbReference>
<dbReference type="PROSITE" id="PS00396">
    <property type="entry name" value="TOPO_IA_1"/>
    <property type="match status" value="1"/>
</dbReference>
<accession>A0A0A0R6F2</accession>
<dbReference type="RefSeq" id="WP_031919412.1">
    <property type="nucleotide sequence ID" value="NZ_CUCH01000020.1"/>
</dbReference>
<dbReference type="PRINTS" id="PR00417">
    <property type="entry name" value="PRTPISMRASEI"/>
</dbReference>
<evidence type="ECO:0000256" key="7">
    <source>
        <dbReference type="ARBA" id="ARBA00030003"/>
    </source>
</evidence>
<evidence type="ECO:0000259" key="11">
    <source>
        <dbReference type="PROSITE" id="PS52039"/>
    </source>
</evidence>
<evidence type="ECO:0000256" key="9">
    <source>
        <dbReference type="ARBA" id="ARBA00032235"/>
    </source>
</evidence>
<evidence type="ECO:0000256" key="4">
    <source>
        <dbReference type="ARBA" id="ARBA00023029"/>
    </source>
</evidence>
<evidence type="ECO:0000256" key="5">
    <source>
        <dbReference type="ARBA" id="ARBA00023125"/>
    </source>
</evidence>
<dbReference type="GO" id="GO:0003917">
    <property type="term" value="F:DNA topoisomerase type I (single strand cut, ATP-independent) activity"/>
    <property type="evidence" value="ECO:0007669"/>
    <property type="project" value="UniProtKB-EC"/>
</dbReference>
<reference evidence="12" key="1">
    <citation type="journal article" date="2014" name="PLoS ONE">
        <title>Beyond the Chromosome: The Prevalence of Unique Extra-Chromosomal Bacteriophages with Integrated Virulence Genes in Pathogenic Staphylococcus aureus.</title>
        <authorList>
            <person name="Utter B."/>
            <person name="Deutsch D.R."/>
            <person name="Schuch R."/>
            <person name="Winer B.Y."/>
            <person name="Verratti K."/>
            <person name="Bishop-Lilly K."/>
            <person name="Sozhamannan S."/>
            <person name="Fischetti V.A."/>
        </authorList>
    </citation>
    <scope>NUCLEOTIDE SEQUENCE</scope>
    <source>
        <strain evidence="12">A960649</strain>
        <plasmid evidence="12">pBU108a</plasmid>
    </source>
</reference>
<evidence type="ECO:0000313" key="12">
    <source>
        <dbReference type="EMBL" id="AIU96693.1"/>
    </source>
</evidence>
<comment type="catalytic activity">
    <reaction evidence="1">
        <text>ATP-independent breakage of single-stranded DNA, followed by passage and rejoining.</text>
        <dbReference type="EC" id="5.6.2.1"/>
    </reaction>
</comment>
<dbReference type="InterPro" id="IPR034144">
    <property type="entry name" value="TOPRIM_TopoIII"/>
</dbReference>
<dbReference type="InterPro" id="IPR013824">
    <property type="entry name" value="Topo_IA_cen_sub1"/>
</dbReference>
<keyword evidence="12" id="KW-0614">Plasmid</keyword>
<evidence type="ECO:0000256" key="8">
    <source>
        <dbReference type="ARBA" id="ARBA00031985"/>
    </source>
</evidence>
<dbReference type="PANTHER" id="PTHR11390">
    <property type="entry name" value="PROKARYOTIC DNA TOPOISOMERASE"/>
    <property type="match status" value="1"/>
</dbReference>
<dbReference type="InterPro" id="IPR013826">
    <property type="entry name" value="Topo_IA_cen_sub3"/>
</dbReference>
<dbReference type="CDD" id="cd03362">
    <property type="entry name" value="TOPRIM_TopoIA_TopoIII"/>
    <property type="match status" value="1"/>
</dbReference>
<dbReference type="InterPro" id="IPR023406">
    <property type="entry name" value="Topo_IA_AS"/>
</dbReference>
<evidence type="ECO:0000256" key="1">
    <source>
        <dbReference type="ARBA" id="ARBA00000213"/>
    </source>
</evidence>
<dbReference type="Gene3D" id="1.10.290.10">
    <property type="entry name" value="Topoisomerase I, domain 4"/>
    <property type="match status" value="1"/>
</dbReference>
<dbReference type="EC" id="5.6.2.1" evidence="3"/>
<evidence type="ECO:0000256" key="2">
    <source>
        <dbReference type="ARBA" id="ARBA00009446"/>
    </source>
</evidence>
<dbReference type="Gene3D" id="1.10.460.10">
    <property type="entry name" value="Topoisomerase I, domain 2"/>
    <property type="match status" value="1"/>
</dbReference>
<dbReference type="AlphaFoldDB" id="A0A0A0R6F2"/>
<dbReference type="Gene3D" id="3.40.50.140">
    <property type="match status" value="1"/>
</dbReference>
<dbReference type="SUPFAM" id="SSF56712">
    <property type="entry name" value="Prokaryotic type I DNA topoisomerase"/>
    <property type="match status" value="1"/>
</dbReference>
<dbReference type="CDD" id="cd00186">
    <property type="entry name" value="TOP1Ac"/>
    <property type="match status" value="1"/>
</dbReference>
<dbReference type="GO" id="GO:0006310">
    <property type="term" value="P:DNA recombination"/>
    <property type="evidence" value="ECO:0007669"/>
    <property type="project" value="TreeGrafter"/>
</dbReference>
<geneLocation type="plasmid" evidence="12">
    <name>pBU108a</name>
</geneLocation>
<keyword evidence="6" id="KW-0413">Isomerase</keyword>
<dbReference type="PANTHER" id="PTHR11390:SF21">
    <property type="entry name" value="DNA TOPOISOMERASE 3-ALPHA"/>
    <property type="match status" value="1"/>
</dbReference>
<dbReference type="InterPro" id="IPR003601">
    <property type="entry name" value="Topo_IA_2"/>
</dbReference>
<dbReference type="InterPro" id="IPR023405">
    <property type="entry name" value="Topo_IA_core_domain"/>
</dbReference>
<dbReference type="InterPro" id="IPR025589">
    <property type="entry name" value="Toprim_C_rpt"/>
</dbReference>